<feature type="active site" evidence="7">
    <location>
        <position position="109"/>
    </location>
</feature>
<dbReference type="GO" id="GO:0006508">
    <property type="term" value="P:proteolysis"/>
    <property type="evidence" value="ECO:0007669"/>
    <property type="project" value="InterPro"/>
</dbReference>
<evidence type="ECO:0000256" key="7">
    <source>
        <dbReference type="PIRSR" id="PIRSR618044-1"/>
    </source>
</evidence>
<feature type="domain" description="Peptidase S11 D-alanyl-D-alanine carboxypeptidase A N-terminal" evidence="10">
    <location>
        <begin position="43"/>
        <end position="244"/>
    </location>
</feature>
<name>A0A091BBM8_9GAMM</name>
<dbReference type="GO" id="GO:0008360">
    <property type="term" value="P:regulation of cell shape"/>
    <property type="evidence" value="ECO:0007669"/>
    <property type="project" value="UniProtKB-KW"/>
</dbReference>
<comment type="similarity">
    <text evidence="1 9">Belongs to the peptidase S11 family.</text>
</comment>
<dbReference type="PRINTS" id="PR00725">
    <property type="entry name" value="DADACBPTASE1"/>
</dbReference>
<dbReference type="SUPFAM" id="SSF56601">
    <property type="entry name" value="beta-lactamase/transpeptidase-like"/>
    <property type="match status" value="1"/>
</dbReference>
<proteinExistence type="inferred from homology"/>
<keyword evidence="2" id="KW-0732">Signal</keyword>
<comment type="caution">
    <text evidence="11">The sequence shown here is derived from an EMBL/GenBank/DDBJ whole genome shotgun (WGS) entry which is preliminary data.</text>
</comment>
<dbReference type="STRING" id="1121013.GCA_000426365_02407"/>
<sequence>MFSLLLMLAPIAGALPPPVEPVDEFPQVAAAYWVEVDGVPRWAGQPDRRLPMASLTKLMTALLIAETADLEAVVTIGVGVARETGSRIGLRAGERVRARDLFEAMLVRSANDACRALADWHGGDQATFVKAMNLRAWQLGLKNTRFADACGHDSPQQYSSVRDLAVLARAALARPEIVAAAARPDFRFSTLDGRVFTMNTTNALLGRFDGATGLKTGYTPGAGRCVIAVAQRDGHEVLAVFLNSPDRWSHTAAVLEVALTEAR</sequence>
<feature type="active site" description="Proton acceptor" evidence="7">
    <location>
        <position position="57"/>
    </location>
</feature>
<evidence type="ECO:0000313" key="11">
    <source>
        <dbReference type="EMBL" id="KFN49156.1"/>
    </source>
</evidence>
<dbReference type="InterPro" id="IPR012338">
    <property type="entry name" value="Beta-lactam/transpept-like"/>
</dbReference>
<reference evidence="11 12" key="1">
    <citation type="submission" date="2013-09" db="EMBL/GenBank/DDBJ databases">
        <title>Genome sequencing of Arenimonas composti.</title>
        <authorList>
            <person name="Chen F."/>
            <person name="Wang G."/>
        </authorList>
    </citation>
    <scope>NUCLEOTIDE SEQUENCE [LARGE SCALE GENOMIC DNA]</scope>
    <source>
        <strain evidence="11 12">TR7-09</strain>
    </source>
</reference>
<evidence type="ECO:0000259" key="10">
    <source>
        <dbReference type="Pfam" id="PF00768"/>
    </source>
</evidence>
<accession>A0A091BBM8</accession>
<dbReference type="eggNOG" id="COG1686">
    <property type="taxonomic scope" value="Bacteria"/>
</dbReference>
<evidence type="ECO:0000256" key="9">
    <source>
        <dbReference type="RuleBase" id="RU004016"/>
    </source>
</evidence>
<evidence type="ECO:0000256" key="4">
    <source>
        <dbReference type="ARBA" id="ARBA00022960"/>
    </source>
</evidence>
<gene>
    <name evidence="11" type="ORF">P873_11925</name>
</gene>
<keyword evidence="5" id="KW-0573">Peptidoglycan synthesis</keyword>
<dbReference type="Pfam" id="PF00768">
    <property type="entry name" value="Peptidase_S11"/>
    <property type="match status" value="1"/>
</dbReference>
<keyword evidence="6" id="KW-0961">Cell wall biogenesis/degradation</keyword>
<dbReference type="PANTHER" id="PTHR21581:SF6">
    <property type="entry name" value="TRAFFICKING PROTEIN PARTICLE COMPLEX SUBUNIT 12"/>
    <property type="match status" value="1"/>
</dbReference>
<evidence type="ECO:0000256" key="6">
    <source>
        <dbReference type="ARBA" id="ARBA00023316"/>
    </source>
</evidence>
<feature type="active site" description="Acyl-ester intermediate" evidence="7">
    <location>
        <position position="54"/>
    </location>
</feature>
<dbReference type="PANTHER" id="PTHR21581">
    <property type="entry name" value="D-ALANYL-D-ALANINE CARBOXYPEPTIDASE"/>
    <property type="match status" value="1"/>
</dbReference>
<dbReference type="RefSeq" id="WP_051239980.1">
    <property type="nucleotide sequence ID" value="NZ_AUFF01000008.1"/>
</dbReference>
<keyword evidence="3" id="KW-0378">Hydrolase</keyword>
<organism evidence="11 12">
    <name type="scientific">Arenimonas composti TR7-09 = DSM 18010</name>
    <dbReference type="NCBI Taxonomy" id="1121013"/>
    <lineage>
        <taxon>Bacteria</taxon>
        <taxon>Pseudomonadati</taxon>
        <taxon>Pseudomonadota</taxon>
        <taxon>Gammaproteobacteria</taxon>
        <taxon>Lysobacterales</taxon>
        <taxon>Lysobacteraceae</taxon>
        <taxon>Arenimonas</taxon>
    </lineage>
</organism>
<evidence type="ECO:0000256" key="3">
    <source>
        <dbReference type="ARBA" id="ARBA00022801"/>
    </source>
</evidence>
<evidence type="ECO:0000256" key="1">
    <source>
        <dbReference type="ARBA" id="ARBA00007164"/>
    </source>
</evidence>
<evidence type="ECO:0000256" key="5">
    <source>
        <dbReference type="ARBA" id="ARBA00022984"/>
    </source>
</evidence>
<dbReference type="EMBL" id="AWXU01000040">
    <property type="protein sequence ID" value="KFN49156.1"/>
    <property type="molecule type" value="Genomic_DNA"/>
</dbReference>
<evidence type="ECO:0000313" key="12">
    <source>
        <dbReference type="Proteomes" id="UP000029391"/>
    </source>
</evidence>
<dbReference type="GO" id="GO:0071555">
    <property type="term" value="P:cell wall organization"/>
    <property type="evidence" value="ECO:0007669"/>
    <property type="project" value="UniProtKB-KW"/>
</dbReference>
<evidence type="ECO:0000256" key="2">
    <source>
        <dbReference type="ARBA" id="ARBA00022729"/>
    </source>
</evidence>
<keyword evidence="4" id="KW-0133">Cell shape</keyword>
<keyword evidence="12" id="KW-1185">Reference proteome</keyword>
<dbReference type="AlphaFoldDB" id="A0A091BBM8"/>
<protein>
    <recommendedName>
        <fullName evidence="10">Peptidase S11 D-alanyl-D-alanine carboxypeptidase A N-terminal domain-containing protein</fullName>
    </recommendedName>
</protein>
<dbReference type="GO" id="GO:0009252">
    <property type="term" value="P:peptidoglycan biosynthetic process"/>
    <property type="evidence" value="ECO:0007669"/>
    <property type="project" value="UniProtKB-KW"/>
</dbReference>
<feature type="binding site" evidence="8">
    <location>
        <position position="215"/>
    </location>
    <ligand>
        <name>substrate</name>
    </ligand>
</feature>
<dbReference type="Proteomes" id="UP000029391">
    <property type="component" value="Unassembled WGS sequence"/>
</dbReference>
<dbReference type="Gene3D" id="3.40.710.10">
    <property type="entry name" value="DD-peptidase/beta-lactamase superfamily"/>
    <property type="match status" value="1"/>
</dbReference>
<dbReference type="GO" id="GO:0009002">
    <property type="term" value="F:serine-type D-Ala-D-Ala carboxypeptidase activity"/>
    <property type="evidence" value="ECO:0007669"/>
    <property type="project" value="InterPro"/>
</dbReference>
<evidence type="ECO:0000256" key="8">
    <source>
        <dbReference type="PIRSR" id="PIRSR618044-2"/>
    </source>
</evidence>
<dbReference type="InterPro" id="IPR001967">
    <property type="entry name" value="Peptidase_S11_N"/>
</dbReference>
<dbReference type="InterPro" id="IPR018044">
    <property type="entry name" value="Peptidase_S11"/>
</dbReference>